<dbReference type="GeneID" id="136798338"/>
<accession>A0A7M5X256</accession>
<evidence type="ECO:0000313" key="2">
    <source>
        <dbReference type="EnsemblMetazoa" id="CLYHEMP016447.1"/>
    </source>
</evidence>
<dbReference type="Proteomes" id="UP000594262">
    <property type="component" value="Unplaced"/>
</dbReference>
<evidence type="ECO:0000313" key="3">
    <source>
        <dbReference type="Proteomes" id="UP000594262"/>
    </source>
</evidence>
<protein>
    <submittedName>
        <fullName evidence="2">Uncharacterized protein</fullName>
    </submittedName>
</protein>
<reference evidence="2" key="1">
    <citation type="submission" date="2021-01" db="UniProtKB">
        <authorList>
            <consortium name="EnsemblMetazoa"/>
        </authorList>
    </citation>
    <scope>IDENTIFICATION</scope>
</reference>
<name>A0A7M5X256_9CNID</name>
<keyword evidence="1" id="KW-1133">Transmembrane helix</keyword>
<organism evidence="2 3">
    <name type="scientific">Clytia hemisphaerica</name>
    <dbReference type="NCBI Taxonomy" id="252671"/>
    <lineage>
        <taxon>Eukaryota</taxon>
        <taxon>Metazoa</taxon>
        <taxon>Cnidaria</taxon>
        <taxon>Hydrozoa</taxon>
        <taxon>Hydroidolina</taxon>
        <taxon>Leptothecata</taxon>
        <taxon>Obeliida</taxon>
        <taxon>Clytiidae</taxon>
        <taxon>Clytia</taxon>
    </lineage>
</organism>
<feature type="transmembrane region" description="Helical" evidence="1">
    <location>
        <begin position="66"/>
        <end position="87"/>
    </location>
</feature>
<evidence type="ECO:0000256" key="1">
    <source>
        <dbReference type="SAM" id="Phobius"/>
    </source>
</evidence>
<keyword evidence="1" id="KW-0812">Transmembrane</keyword>
<dbReference type="AlphaFoldDB" id="A0A7M5X256"/>
<dbReference type="EnsemblMetazoa" id="CLYHEMT016447.1">
    <property type="protein sequence ID" value="CLYHEMP016447.1"/>
    <property type="gene ID" value="CLYHEMG016447"/>
</dbReference>
<keyword evidence="3" id="KW-1185">Reference proteome</keyword>
<proteinExistence type="predicted"/>
<keyword evidence="1" id="KW-0472">Membrane</keyword>
<dbReference type="RefSeq" id="XP_066911039.1">
    <property type="nucleotide sequence ID" value="XM_067054938.1"/>
</dbReference>
<sequence length="117" mass="13005">MAITLIPCEVQDGIKMFWSNGGFRHCQPNCDPKTGYWADTVPCRHCCLQESPVDPPEPGNGDLTTWLTIGFGLLALLVVLAIAAYLYRTRERRRRRGEPINAEDPGVGDRGNLSYAL</sequence>